<sequence length="181" mass="21326">MFRLDGIDIVQVIQAQWKNSQWDFGLIDQNYRNISSHKDTRENRIIWFIQCLERLKELKVKTVGLPAHISCGLGGGDWTAYFQIIDNFAKANDINFILEPYPTSTTKQLHKVARRNEKLEQSDWISCHTIDISEHARDTFLKLLDDVEWCKKNLPKPDRLYKDVQDVCALFQRFFAEEHNI</sequence>
<dbReference type="InterPro" id="IPR043472">
    <property type="entry name" value="Macro_dom-like"/>
</dbReference>
<proteinExistence type="predicted"/>
<evidence type="ECO:0000313" key="2">
    <source>
        <dbReference type="Proteomes" id="UP000507470"/>
    </source>
</evidence>
<evidence type="ECO:0008006" key="3">
    <source>
        <dbReference type="Google" id="ProtNLM"/>
    </source>
</evidence>
<protein>
    <recommendedName>
        <fullName evidence="3">Macro domain-containing protein</fullName>
    </recommendedName>
</protein>
<dbReference type="Gene3D" id="3.40.220.10">
    <property type="entry name" value="Leucine Aminopeptidase, subunit E, domain 1"/>
    <property type="match status" value="1"/>
</dbReference>
<evidence type="ECO:0000313" key="1">
    <source>
        <dbReference type="EMBL" id="CAC5370685.1"/>
    </source>
</evidence>
<dbReference type="SUPFAM" id="SSF52949">
    <property type="entry name" value="Macro domain-like"/>
    <property type="match status" value="1"/>
</dbReference>
<dbReference type="AlphaFoldDB" id="A0A6J8AMZ1"/>
<accession>A0A6J8AMZ1</accession>
<organism evidence="1 2">
    <name type="scientific">Mytilus coruscus</name>
    <name type="common">Sea mussel</name>
    <dbReference type="NCBI Taxonomy" id="42192"/>
    <lineage>
        <taxon>Eukaryota</taxon>
        <taxon>Metazoa</taxon>
        <taxon>Spiralia</taxon>
        <taxon>Lophotrochozoa</taxon>
        <taxon>Mollusca</taxon>
        <taxon>Bivalvia</taxon>
        <taxon>Autobranchia</taxon>
        <taxon>Pteriomorphia</taxon>
        <taxon>Mytilida</taxon>
        <taxon>Mytiloidea</taxon>
        <taxon>Mytilidae</taxon>
        <taxon>Mytilinae</taxon>
        <taxon>Mytilus</taxon>
    </lineage>
</organism>
<gene>
    <name evidence="1" type="ORF">MCOR_9431</name>
</gene>
<dbReference type="Proteomes" id="UP000507470">
    <property type="component" value="Unassembled WGS sequence"/>
</dbReference>
<dbReference type="EMBL" id="CACVKT020001732">
    <property type="protein sequence ID" value="CAC5370685.1"/>
    <property type="molecule type" value="Genomic_DNA"/>
</dbReference>
<keyword evidence="2" id="KW-1185">Reference proteome</keyword>
<reference evidence="1 2" key="1">
    <citation type="submission" date="2020-06" db="EMBL/GenBank/DDBJ databases">
        <authorList>
            <person name="Li R."/>
            <person name="Bekaert M."/>
        </authorList>
    </citation>
    <scope>NUCLEOTIDE SEQUENCE [LARGE SCALE GENOMIC DNA]</scope>
    <source>
        <strain evidence="2">wild</strain>
    </source>
</reference>
<dbReference type="OrthoDB" id="10266717at2759"/>
<name>A0A6J8AMZ1_MYTCO</name>